<dbReference type="EMBL" id="CP002109">
    <property type="protein sequence ID" value="ADL04079.1"/>
    <property type="molecule type" value="Genomic_DNA"/>
</dbReference>
<sequence>MNFNLYPEFTKRLDKKDLIKIFWRSIPYEHSWNYERLGNVGFTFALLPVLQKLYPDKKDLSDAMKRHMELYNITPYIVTLPLGIAAAMEEANAESKEFDTTSIANVKLALMGPFSGLGDAFYWGTLRILATGIGTTLALQGNILGPILFFLAFNIPHYLIRYMCTFLGYRFGSDIISKIEESGLMNKIVQYASIMGMMVVGAMTMEMVHINFISEIGIGESISTLQSLLDGIFPGAATFMLFGITYKLLKKKMNPLVIMLSLLVFGIIGAYFGFLGV</sequence>
<dbReference type="RefSeq" id="WP_013272170.1">
    <property type="nucleotide sequence ID" value="NC_014376.1"/>
</dbReference>
<keyword evidence="1" id="KW-1133">Transmembrane helix</keyword>
<protein>
    <submittedName>
        <fullName evidence="2">PTS system mannose/fructose/sorbose family IID component</fullName>
    </submittedName>
</protein>
<gene>
    <name evidence="2" type="ordered locus">Closa_1481</name>
</gene>
<dbReference type="AlphaFoldDB" id="D9R9M9"/>
<proteinExistence type="predicted"/>
<dbReference type="PROSITE" id="PS51108">
    <property type="entry name" value="PTS_EIID"/>
    <property type="match status" value="1"/>
</dbReference>
<dbReference type="GO" id="GO:0005886">
    <property type="term" value="C:plasma membrane"/>
    <property type="evidence" value="ECO:0007669"/>
    <property type="project" value="TreeGrafter"/>
</dbReference>
<keyword evidence="3" id="KW-1185">Reference proteome</keyword>
<reference evidence="2" key="1">
    <citation type="submission" date="2010-07" db="EMBL/GenBank/DDBJ databases">
        <title>Complete sequence of Clostridium saccharolyticum WM1.</title>
        <authorList>
            <consortium name="US DOE Joint Genome Institute"/>
            <person name="Lucas S."/>
            <person name="Copeland A."/>
            <person name="Lapidus A."/>
            <person name="Cheng J.-F."/>
            <person name="Bruce D."/>
            <person name="Goodwin L."/>
            <person name="Pitluck S."/>
            <person name="Chertkov O."/>
            <person name="Detter J.C."/>
            <person name="Han C."/>
            <person name="Tapia R."/>
            <person name="Land M."/>
            <person name="Hauser L."/>
            <person name="Chang Y.-J."/>
            <person name="Jeffries C."/>
            <person name="Kyrpides N."/>
            <person name="Ivanova N."/>
            <person name="Mikhailova N."/>
            <person name="Mouttaki H."/>
            <person name="Lin L."/>
            <person name="Zhou J."/>
            <person name="Hemme C.L."/>
            <person name="Woyke T."/>
        </authorList>
    </citation>
    <scope>NUCLEOTIDE SEQUENCE [LARGE SCALE GENOMIC DNA]</scope>
    <source>
        <strain evidence="2">WM1</strain>
    </source>
</reference>
<evidence type="ECO:0000256" key="1">
    <source>
        <dbReference type="SAM" id="Phobius"/>
    </source>
</evidence>
<organism evidence="2 3">
    <name type="scientific">Lacrimispora saccharolytica (strain ATCC 35040 / DSM 2544 / NRCC 2533 / WM1)</name>
    <name type="common">Clostridium saccharolyticum</name>
    <dbReference type="NCBI Taxonomy" id="610130"/>
    <lineage>
        <taxon>Bacteria</taxon>
        <taxon>Bacillati</taxon>
        <taxon>Bacillota</taxon>
        <taxon>Clostridia</taxon>
        <taxon>Lachnospirales</taxon>
        <taxon>Lachnospiraceae</taxon>
        <taxon>Lacrimispora</taxon>
    </lineage>
</organism>
<accession>D9R9M9</accession>
<dbReference type="PANTHER" id="PTHR32502">
    <property type="entry name" value="N-ACETYLGALACTOSAMINE PERMEASE II COMPONENT-RELATED"/>
    <property type="match status" value="1"/>
</dbReference>
<evidence type="ECO:0000313" key="3">
    <source>
        <dbReference type="Proteomes" id="UP000001662"/>
    </source>
</evidence>
<feature type="transmembrane region" description="Helical" evidence="1">
    <location>
        <begin position="256"/>
        <end position="274"/>
    </location>
</feature>
<dbReference type="InterPro" id="IPR050303">
    <property type="entry name" value="GatZ_KbaZ_carbometab"/>
</dbReference>
<feature type="transmembrane region" description="Helical" evidence="1">
    <location>
        <begin position="188"/>
        <end position="212"/>
    </location>
</feature>
<feature type="transmembrane region" description="Helical" evidence="1">
    <location>
        <begin position="120"/>
        <end position="153"/>
    </location>
</feature>
<dbReference type="OrthoDB" id="9795582at2"/>
<dbReference type="PaxDb" id="610130-Closa_1481"/>
<dbReference type="Proteomes" id="UP000001662">
    <property type="component" value="Chromosome"/>
</dbReference>
<keyword evidence="1" id="KW-0472">Membrane</keyword>
<name>D9R9M9_LACSW</name>
<dbReference type="InterPro" id="IPR004704">
    <property type="entry name" value="PTS_IID_man"/>
</dbReference>
<dbReference type="HOGENOM" id="CLU_060742_2_0_9"/>
<evidence type="ECO:0000313" key="2">
    <source>
        <dbReference type="EMBL" id="ADL04079.1"/>
    </source>
</evidence>
<dbReference type="eggNOG" id="COG3716">
    <property type="taxonomic scope" value="Bacteria"/>
</dbReference>
<feature type="transmembrane region" description="Helical" evidence="1">
    <location>
        <begin position="232"/>
        <end position="249"/>
    </location>
</feature>
<dbReference type="PANTHER" id="PTHR32502:SF23">
    <property type="entry name" value="TRANSPORT PROTEIN, PTS SYSTEM"/>
    <property type="match status" value="1"/>
</dbReference>
<dbReference type="KEGG" id="csh:Closa_1481"/>
<dbReference type="GO" id="GO:0009401">
    <property type="term" value="P:phosphoenolpyruvate-dependent sugar phosphotransferase system"/>
    <property type="evidence" value="ECO:0007669"/>
    <property type="project" value="InterPro"/>
</dbReference>
<dbReference type="STRING" id="610130.Closa_1481"/>
<keyword evidence="1" id="KW-0812">Transmembrane</keyword>
<dbReference type="Pfam" id="PF03613">
    <property type="entry name" value="EIID-AGA"/>
    <property type="match status" value="1"/>
</dbReference>